<evidence type="ECO:0000259" key="2">
    <source>
        <dbReference type="SMART" id="SM00834"/>
    </source>
</evidence>
<protein>
    <recommendedName>
        <fullName evidence="2">Putative regulatory protein FmdB zinc ribbon domain-containing protein</fullName>
    </recommendedName>
</protein>
<dbReference type="EMBL" id="MT142399">
    <property type="protein sequence ID" value="QJA79921.1"/>
    <property type="molecule type" value="Genomic_DNA"/>
</dbReference>
<feature type="compositionally biased region" description="Basic and acidic residues" evidence="1">
    <location>
        <begin position="67"/>
        <end position="82"/>
    </location>
</feature>
<dbReference type="EMBL" id="MT141433">
    <property type="protein sequence ID" value="QJA61192.1"/>
    <property type="molecule type" value="Genomic_DNA"/>
</dbReference>
<accession>A0A6M3IX28</accession>
<name>A0A6M3IX28_9ZZZZ</name>
<feature type="domain" description="Putative regulatory protein FmdB zinc ribbon" evidence="2">
    <location>
        <begin position="1"/>
        <end position="42"/>
    </location>
</feature>
<dbReference type="SMART" id="SM00834">
    <property type="entry name" value="CxxC_CXXC_SSSS"/>
    <property type="match status" value="1"/>
</dbReference>
<evidence type="ECO:0000313" key="4">
    <source>
        <dbReference type="EMBL" id="QJA79921.1"/>
    </source>
</evidence>
<feature type="region of interest" description="Disordered" evidence="1">
    <location>
        <begin position="56"/>
        <end position="90"/>
    </location>
</feature>
<evidence type="ECO:0000256" key="1">
    <source>
        <dbReference type="SAM" id="MobiDB-lite"/>
    </source>
</evidence>
<dbReference type="AlphaFoldDB" id="A0A6M3IX28"/>
<dbReference type="NCBIfam" id="TIGR02605">
    <property type="entry name" value="CxxC_CxxC_SSSS"/>
    <property type="match status" value="1"/>
</dbReference>
<organism evidence="3">
    <name type="scientific">viral metagenome</name>
    <dbReference type="NCBI Taxonomy" id="1070528"/>
    <lineage>
        <taxon>unclassified sequences</taxon>
        <taxon>metagenomes</taxon>
        <taxon>organismal metagenomes</taxon>
    </lineage>
</organism>
<dbReference type="InterPro" id="IPR013429">
    <property type="entry name" value="Regulatory_FmdB_Zinc_ribbon"/>
</dbReference>
<evidence type="ECO:0000313" key="3">
    <source>
        <dbReference type="EMBL" id="QJA61192.1"/>
    </source>
</evidence>
<reference evidence="3" key="1">
    <citation type="submission" date="2020-03" db="EMBL/GenBank/DDBJ databases">
        <title>The deep terrestrial virosphere.</title>
        <authorList>
            <person name="Holmfeldt K."/>
            <person name="Nilsson E."/>
            <person name="Simone D."/>
            <person name="Lopez-Fernandez M."/>
            <person name="Wu X."/>
            <person name="de Brujin I."/>
            <person name="Lundin D."/>
            <person name="Andersson A."/>
            <person name="Bertilsson S."/>
            <person name="Dopson M."/>
        </authorList>
    </citation>
    <scope>NUCLEOTIDE SEQUENCE</scope>
    <source>
        <strain evidence="4">MM415A00818</strain>
        <strain evidence="3">MM415B00985</strain>
    </source>
</reference>
<dbReference type="Pfam" id="PF09723">
    <property type="entry name" value="Zn_ribbon_8"/>
    <property type="match status" value="1"/>
</dbReference>
<proteinExistence type="predicted"/>
<gene>
    <name evidence="4" type="ORF">MM415A00818_0010</name>
    <name evidence="3" type="ORF">MM415B00985_0026</name>
</gene>
<sequence>MPIFDYSCKKCGNVWENVEVWESHAPKKCPKCKSKRFAKVFSYTKQHIRMDADVMKHSLPDPAPPLEELRGKGSEGYKDKPYADTNLHNYTTRKDKHGNTIWEEKRRTYFM</sequence>